<evidence type="ECO:0000313" key="3">
    <source>
        <dbReference type="Proteomes" id="UP001367922"/>
    </source>
</evidence>
<gene>
    <name evidence="2" type="ORF">WAX78_21815</name>
</gene>
<dbReference type="Proteomes" id="UP001367922">
    <property type="component" value="Unassembled WGS sequence"/>
</dbReference>
<reference evidence="2 3" key="1">
    <citation type="submission" date="2024-01" db="EMBL/GenBank/DDBJ databases">
        <title>Seven novel Bacillus-like species.</title>
        <authorList>
            <person name="Liu G."/>
        </authorList>
    </citation>
    <scope>NUCLEOTIDE SEQUENCE [LARGE SCALE GENOMIC DNA]</scope>
    <source>
        <strain evidence="2 3">FJAT-53711</strain>
    </source>
</reference>
<proteinExistence type="predicted"/>
<dbReference type="Pfam" id="PF11337">
    <property type="entry name" value="DUF3139"/>
    <property type="match status" value="1"/>
</dbReference>
<keyword evidence="3" id="KW-1185">Reference proteome</keyword>
<name>A0ABU8G1B2_9BACI</name>
<dbReference type="RefSeq" id="WP_336484166.1">
    <property type="nucleotide sequence ID" value="NZ_JBAWSV010000010.1"/>
</dbReference>
<evidence type="ECO:0000313" key="2">
    <source>
        <dbReference type="EMBL" id="MEI4832050.1"/>
    </source>
</evidence>
<protein>
    <submittedName>
        <fullName evidence="2">DUF3139 domain-containing protein</fullName>
    </submittedName>
</protein>
<organism evidence="2 3">
    <name type="scientific">Bacillus yunxiaonensis</name>
    <dbReference type="NCBI Taxonomy" id="3127665"/>
    <lineage>
        <taxon>Bacteria</taxon>
        <taxon>Bacillati</taxon>
        <taxon>Bacillota</taxon>
        <taxon>Bacilli</taxon>
        <taxon>Bacillales</taxon>
        <taxon>Bacillaceae</taxon>
        <taxon>Bacillus</taxon>
    </lineage>
</organism>
<dbReference type="InterPro" id="IPR021486">
    <property type="entry name" value="DUF3139"/>
</dbReference>
<keyword evidence="1" id="KW-1133">Transmembrane helix</keyword>
<keyword evidence="1" id="KW-0812">Transmembrane</keyword>
<sequence length="115" mass="13751">MKIRNIAFIITIVIICFWSGTSFYKNHIAHKVEAYLFSQGDQKDDLKSLEVRYDFKFGYMVDVTYKDESHVIYTYRYQKIGDTERKGVLAYNETLLDSKVNPYTYSYKHKHFGEY</sequence>
<dbReference type="EMBL" id="JBAWSV010000010">
    <property type="protein sequence ID" value="MEI4832050.1"/>
    <property type="molecule type" value="Genomic_DNA"/>
</dbReference>
<accession>A0ABU8G1B2</accession>
<feature type="transmembrane region" description="Helical" evidence="1">
    <location>
        <begin position="6"/>
        <end position="24"/>
    </location>
</feature>
<comment type="caution">
    <text evidence="2">The sequence shown here is derived from an EMBL/GenBank/DDBJ whole genome shotgun (WGS) entry which is preliminary data.</text>
</comment>
<evidence type="ECO:0000256" key="1">
    <source>
        <dbReference type="SAM" id="Phobius"/>
    </source>
</evidence>
<keyword evidence="1" id="KW-0472">Membrane</keyword>